<comment type="catalytic activity">
    <reaction evidence="1 7">
        <text>Cleavage of hydrophobic, N-terminal signal or leader sequences from secreted and periplasmic proteins.</text>
        <dbReference type="EC" id="3.4.21.89"/>
    </reaction>
</comment>
<evidence type="ECO:0000256" key="3">
    <source>
        <dbReference type="ARBA" id="ARBA00013208"/>
    </source>
</evidence>
<dbReference type="InterPro" id="IPR019533">
    <property type="entry name" value="Peptidase_S26"/>
</dbReference>
<evidence type="ECO:0000256" key="7">
    <source>
        <dbReference type="RuleBase" id="RU362042"/>
    </source>
</evidence>
<dbReference type="PRINTS" id="PR00727">
    <property type="entry name" value="LEADERPTASE"/>
</dbReference>
<keyword evidence="7" id="KW-0472">Membrane</keyword>
<dbReference type="InterPro" id="IPR019757">
    <property type="entry name" value="Pept_S26A_signal_pept_1_Lys-AS"/>
</dbReference>
<gene>
    <name evidence="9" type="primary">lepB</name>
    <name evidence="9" type="ORF">IAA72_00105</name>
</gene>
<dbReference type="GO" id="GO:0009003">
    <property type="term" value="F:signal peptidase activity"/>
    <property type="evidence" value="ECO:0007669"/>
    <property type="project" value="UniProtKB-EC"/>
</dbReference>
<dbReference type="PANTHER" id="PTHR43390">
    <property type="entry name" value="SIGNAL PEPTIDASE I"/>
    <property type="match status" value="1"/>
</dbReference>
<dbReference type="PROSITE" id="PS00760">
    <property type="entry name" value="SPASE_I_2"/>
    <property type="match status" value="1"/>
</dbReference>
<dbReference type="GO" id="GO:0006465">
    <property type="term" value="P:signal peptide processing"/>
    <property type="evidence" value="ECO:0007669"/>
    <property type="project" value="InterPro"/>
</dbReference>
<evidence type="ECO:0000256" key="2">
    <source>
        <dbReference type="ARBA" id="ARBA00009370"/>
    </source>
</evidence>
<feature type="transmembrane region" description="Helical" evidence="7">
    <location>
        <begin position="37"/>
        <end position="59"/>
    </location>
</feature>
<dbReference type="PANTHER" id="PTHR43390:SF1">
    <property type="entry name" value="CHLOROPLAST PROCESSING PEPTIDASE"/>
    <property type="match status" value="1"/>
</dbReference>
<evidence type="ECO:0000259" key="8">
    <source>
        <dbReference type="Pfam" id="PF10502"/>
    </source>
</evidence>
<proteinExistence type="inferred from homology"/>
<accession>A0A9D9NCK7</accession>
<dbReference type="CDD" id="cd06530">
    <property type="entry name" value="S26_SPase_I"/>
    <property type="match status" value="2"/>
</dbReference>
<organism evidence="9 10">
    <name type="scientific">Candidatus Ornithospirochaeta stercoravium</name>
    <dbReference type="NCBI Taxonomy" id="2840897"/>
    <lineage>
        <taxon>Bacteria</taxon>
        <taxon>Pseudomonadati</taxon>
        <taxon>Spirochaetota</taxon>
        <taxon>Spirochaetia</taxon>
        <taxon>Spirochaetales</taxon>
        <taxon>Spirochaetaceae</taxon>
        <taxon>Spirochaetaceae incertae sedis</taxon>
        <taxon>Candidatus Ornithospirochaeta</taxon>
    </lineage>
</organism>
<feature type="active site" evidence="6">
    <location>
        <position position="68"/>
    </location>
</feature>
<dbReference type="EMBL" id="JADIMF010000002">
    <property type="protein sequence ID" value="MBO8468170.1"/>
    <property type="molecule type" value="Genomic_DNA"/>
</dbReference>
<comment type="similarity">
    <text evidence="2 7">Belongs to the peptidase S26 family.</text>
</comment>
<dbReference type="Pfam" id="PF10502">
    <property type="entry name" value="Peptidase_S26"/>
    <property type="match status" value="1"/>
</dbReference>
<dbReference type="EC" id="3.4.21.89" evidence="3 7"/>
<reference evidence="9" key="1">
    <citation type="submission" date="2020-10" db="EMBL/GenBank/DDBJ databases">
        <authorList>
            <person name="Gilroy R."/>
        </authorList>
    </citation>
    <scope>NUCLEOTIDE SEQUENCE</scope>
    <source>
        <strain evidence="9">14700</strain>
    </source>
</reference>
<evidence type="ECO:0000256" key="4">
    <source>
        <dbReference type="ARBA" id="ARBA00019232"/>
    </source>
</evidence>
<dbReference type="Gene3D" id="2.10.109.10">
    <property type="entry name" value="Umud Fragment, subunit A"/>
    <property type="match status" value="1"/>
</dbReference>
<reference evidence="9" key="2">
    <citation type="journal article" date="2021" name="PeerJ">
        <title>Extensive microbial diversity within the chicken gut microbiome revealed by metagenomics and culture.</title>
        <authorList>
            <person name="Gilroy R."/>
            <person name="Ravi A."/>
            <person name="Getino M."/>
            <person name="Pursley I."/>
            <person name="Horton D.L."/>
            <person name="Alikhan N.F."/>
            <person name="Baker D."/>
            <person name="Gharbi K."/>
            <person name="Hall N."/>
            <person name="Watson M."/>
            <person name="Adriaenssens E.M."/>
            <person name="Foster-Nyarko E."/>
            <person name="Jarju S."/>
            <person name="Secka A."/>
            <person name="Antonio M."/>
            <person name="Oren A."/>
            <person name="Chaudhuri R.R."/>
            <person name="La Ragione R."/>
            <person name="Hildebrand F."/>
            <person name="Pallen M.J."/>
        </authorList>
    </citation>
    <scope>NUCLEOTIDE SEQUENCE</scope>
    <source>
        <strain evidence="9">14700</strain>
    </source>
</reference>
<dbReference type="GO" id="GO:0004252">
    <property type="term" value="F:serine-type endopeptidase activity"/>
    <property type="evidence" value="ECO:0007669"/>
    <property type="project" value="InterPro"/>
</dbReference>
<dbReference type="SUPFAM" id="SSF51306">
    <property type="entry name" value="LexA/Signal peptidase"/>
    <property type="match status" value="1"/>
</dbReference>
<dbReference type="InterPro" id="IPR036286">
    <property type="entry name" value="LexA/Signal_pep-like_sf"/>
</dbReference>
<dbReference type="GO" id="GO:0016020">
    <property type="term" value="C:membrane"/>
    <property type="evidence" value="ECO:0007669"/>
    <property type="project" value="UniProtKB-SubCell"/>
</dbReference>
<dbReference type="AlphaFoldDB" id="A0A9D9NCK7"/>
<feature type="active site" evidence="6">
    <location>
        <position position="156"/>
    </location>
</feature>
<name>A0A9D9NCK7_9SPIO</name>
<evidence type="ECO:0000313" key="9">
    <source>
        <dbReference type="EMBL" id="MBO8468170.1"/>
    </source>
</evidence>
<evidence type="ECO:0000256" key="6">
    <source>
        <dbReference type="PIRSR" id="PIRSR600223-1"/>
    </source>
</evidence>
<keyword evidence="7" id="KW-0645">Protease</keyword>
<sequence length="335" mass="38443">MNRFLAFLEKRVEHHLTKRKRIKAFESERKHTILSEIWSWVDALIFAIFWVIIINQYLFQLFVIPSPSMVGTLDVGDRVIVNKDAYGVELYPAGKKVFSDNRRVQRDEIITFYNPEYESKGPLFDILSQVVYMGTLTLVNIDKNDDGTPAERLYVKRAVGMGGDEINFQNGNVVIKASGTDEYLKEEDFRDALSLAEGPHRSVDPVYYDGLKAAAALTSYDENGYASYAPQHLIRDYSELRGSGYDYIFDRYEFERSRTRTAYSFNPSDMNKRSDAAVYDNGIYVPEGKVLPLGDNRDNSNDGRYFGPVDETRINGRVIGRFWPITRISSLLDNH</sequence>
<evidence type="ECO:0000313" key="10">
    <source>
        <dbReference type="Proteomes" id="UP000810292"/>
    </source>
</evidence>
<dbReference type="InterPro" id="IPR000223">
    <property type="entry name" value="Pept_S26A_signal_pept_1"/>
</dbReference>
<keyword evidence="7" id="KW-0812">Transmembrane</keyword>
<keyword evidence="7" id="KW-1133">Transmembrane helix</keyword>
<comment type="caution">
    <text evidence="9">The sequence shown here is derived from an EMBL/GenBank/DDBJ whole genome shotgun (WGS) entry which is preliminary data.</text>
</comment>
<dbReference type="Proteomes" id="UP000810292">
    <property type="component" value="Unassembled WGS sequence"/>
</dbReference>
<evidence type="ECO:0000256" key="5">
    <source>
        <dbReference type="ARBA" id="ARBA00022801"/>
    </source>
</evidence>
<comment type="subcellular location">
    <subcellularLocation>
        <location evidence="7">Membrane</location>
        <topology evidence="7">Single-pass type II membrane protein</topology>
    </subcellularLocation>
</comment>
<feature type="domain" description="Peptidase S26" evidence="8">
    <location>
        <begin position="38"/>
        <end position="323"/>
    </location>
</feature>
<evidence type="ECO:0000256" key="1">
    <source>
        <dbReference type="ARBA" id="ARBA00000677"/>
    </source>
</evidence>
<keyword evidence="5 7" id="KW-0378">Hydrolase</keyword>
<protein>
    <recommendedName>
        <fullName evidence="4 7">Signal peptidase I</fullName>
        <ecNumber evidence="3 7">3.4.21.89</ecNumber>
    </recommendedName>
</protein>
<dbReference type="NCBIfam" id="TIGR02227">
    <property type="entry name" value="sigpep_I_bact"/>
    <property type="match status" value="2"/>
</dbReference>